<keyword evidence="3" id="KW-1003">Cell membrane</keyword>
<comment type="similarity">
    <text evidence="7">Belongs to the binding-protein-dependent transport system permease family.</text>
</comment>
<name>A0A4V0YYV2_KTERU</name>
<dbReference type="KEGG" id="kbs:EPA93_16545"/>
<evidence type="ECO:0000256" key="6">
    <source>
        <dbReference type="ARBA" id="ARBA00023136"/>
    </source>
</evidence>
<feature type="transmembrane region" description="Helical" evidence="7">
    <location>
        <begin position="126"/>
        <end position="147"/>
    </location>
</feature>
<feature type="domain" description="ABC transmembrane type-1" evidence="8">
    <location>
        <begin position="89"/>
        <end position="309"/>
    </location>
</feature>
<evidence type="ECO:0000256" key="2">
    <source>
        <dbReference type="ARBA" id="ARBA00022448"/>
    </source>
</evidence>
<evidence type="ECO:0000313" key="10">
    <source>
        <dbReference type="Proteomes" id="UP000290365"/>
    </source>
</evidence>
<accession>A0A4V0YYV2</accession>
<evidence type="ECO:0000313" key="9">
    <source>
        <dbReference type="EMBL" id="QBD77511.1"/>
    </source>
</evidence>
<dbReference type="AlphaFoldDB" id="A0A4V0YYV2"/>
<evidence type="ECO:0000256" key="4">
    <source>
        <dbReference type="ARBA" id="ARBA00022692"/>
    </source>
</evidence>
<dbReference type="PANTHER" id="PTHR30193">
    <property type="entry name" value="ABC TRANSPORTER PERMEASE PROTEIN"/>
    <property type="match status" value="1"/>
</dbReference>
<sequence length="317" mass="35613">MGSISPVTAVSDSKTQSQTTASKSQVRKYIPLYLSIAPYYIVFLVFGLFPVLYSLYLAFQKWDGIGTMTFVGGSNFYLVLTDPLFGKAVLNTFEIWIMSTVPMLFLALVIAFLINQRSRSKFAYQLCFYLPNITSVVAVTLIFQALFGVQYGLVNQLLAALHLPTVAWLTDPWGIKWTISFMSIWLWTGYNALIYMAGLQSIPSEYYEAARTDGANIWHIFFHITLPMLRPIILFTVISSTIGGLSLFTEPQVLFSQVSNMLNTGGPGNAGLTMVLYQYWQGFANFHYGYGAAVGWIIFFILLICTAINWKLVQRGE</sequence>
<keyword evidence="4 7" id="KW-0812">Transmembrane</keyword>
<feature type="transmembrane region" description="Helical" evidence="7">
    <location>
        <begin position="177"/>
        <end position="197"/>
    </location>
</feature>
<keyword evidence="5 7" id="KW-1133">Transmembrane helix</keyword>
<reference evidence="9 10" key="1">
    <citation type="submission" date="2019-01" db="EMBL/GenBank/DDBJ databases">
        <title>Ktedonosporobacter rubrisoli SCAWS-G2.</title>
        <authorList>
            <person name="Huang Y."/>
            <person name="Yan B."/>
        </authorList>
    </citation>
    <scope>NUCLEOTIDE SEQUENCE [LARGE SCALE GENOMIC DNA]</scope>
    <source>
        <strain evidence="9 10">SCAWS-G2</strain>
    </source>
</reference>
<dbReference type="InterPro" id="IPR000515">
    <property type="entry name" value="MetI-like"/>
</dbReference>
<proteinExistence type="inferred from homology"/>
<evidence type="ECO:0000256" key="3">
    <source>
        <dbReference type="ARBA" id="ARBA00022475"/>
    </source>
</evidence>
<dbReference type="OrthoDB" id="9785347at2"/>
<evidence type="ECO:0000259" key="8">
    <source>
        <dbReference type="PROSITE" id="PS50928"/>
    </source>
</evidence>
<keyword evidence="6 7" id="KW-0472">Membrane</keyword>
<evidence type="ECO:0000256" key="5">
    <source>
        <dbReference type="ARBA" id="ARBA00022989"/>
    </source>
</evidence>
<feature type="transmembrane region" description="Helical" evidence="7">
    <location>
        <begin position="217"/>
        <end position="248"/>
    </location>
</feature>
<evidence type="ECO:0000256" key="1">
    <source>
        <dbReference type="ARBA" id="ARBA00004651"/>
    </source>
</evidence>
<dbReference type="InterPro" id="IPR051393">
    <property type="entry name" value="ABC_transporter_permease"/>
</dbReference>
<keyword evidence="10" id="KW-1185">Reference proteome</keyword>
<dbReference type="PANTHER" id="PTHR30193:SF37">
    <property type="entry name" value="INNER MEMBRANE ABC TRANSPORTER PERMEASE PROTEIN YCJO"/>
    <property type="match status" value="1"/>
</dbReference>
<feature type="transmembrane region" description="Helical" evidence="7">
    <location>
        <begin position="95"/>
        <end position="114"/>
    </location>
</feature>
<dbReference type="CDD" id="cd06261">
    <property type="entry name" value="TM_PBP2"/>
    <property type="match status" value="1"/>
</dbReference>
<dbReference type="Proteomes" id="UP000290365">
    <property type="component" value="Chromosome"/>
</dbReference>
<gene>
    <name evidence="9" type="ORF">EPA93_16545</name>
</gene>
<comment type="subcellular location">
    <subcellularLocation>
        <location evidence="1 7">Cell membrane</location>
        <topology evidence="1 7">Multi-pass membrane protein</topology>
    </subcellularLocation>
</comment>
<feature type="transmembrane region" description="Helical" evidence="7">
    <location>
        <begin position="286"/>
        <end position="310"/>
    </location>
</feature>
<dbReference type="Pfam" id="PF00528">
    <property type="entry name" value="BPD_transp_1"/>
    <property type="match status" value="1"/>
</dbReference>
<feature type="transmembrane region" description="Helical" evidence="7">
    <location>
        <begin position="32"/>
        <end position="59"/>
    </location>
</feature>
<dbReference type="EMBL" id="CP035758">
    <property type="protein sequence ID" value="QBD77511.1"/>
    <property type="molecule type" value="Genomic_DNA"/>
</dbReference>
<dbReference type="SUPFAM" id="SSF161098">
    <property type="entry name" value="MetI-like"/>
    <property type="match status" value="1"/>
</dbReference>
<dbReference type="RefSeq" id="WP_129888567.1">
    <property type="nucleotide sequence ID" value="NZ_CP035758.1"/>
</dbReference>
<dbReference type="Gene3D" id="1.10.3720.10">
    <property type="entry name" value="MetI-like"/>
    <property type="match status" value="1"/>
</dbReference>
<keyword evidence="2 7" id="KW-0813">Transport</keyword>
<organism evidence="9 10">
    <name type="scientific">Ktedonosporobacter rubrisoli</name>
    <dbReference type="NCBI Taxonomy" id="2509675"/>
    <lineage>
        <taxon>Bacteria</taxon>
        <taxon>Bacillati</taxon>
        <taxon>Chloroflexota</taxon>
        <taxon>Ktedonobacteria</taxon>
        <taxon>Ktedonobacterales</taxon>
        <taxon>Ktedonosporobacteraceae</taxon>
        <taxon>Ktedonosporobacter</taxon>
    </lineage>
</organism>
<dbReference type="PROSITE" id="PS50928">
    <property type="entry name" value="ABC_TM1"/>
    <property type="match status" value="1"/>
</dbReference>
<protein>
    <submittedName>
        <fullName evidence="9">Sugar ABC transporter permease</fullName>
    </submittedName>
</protein>
<dbReference type="GO" id="GO:0055085">
    <property type="term" value="P:transmembrane transport"/>
    <property type="evidence" value="ECO:0007669"/>
    <property type="project" value="InterPro"/>
</dbReference>
<dbReference type="GO" id="GO:0005886">
    <property type="term" value="C:plasma membrane"/>
    <property type="evidence" value="ECO:0007669"/>
    <property type="project" value="UniProtKB-SubCell"/>
</dbReference>
<dbReference type="InterPro" id="IPR035906">
    <property type="entry name" value="MetI-like_sf"/>
</dbReference>
<evidence type="ECO:0000256" key="7">
    <source>
        <dbReference type="RuleBase" id="RU363032"/>
    </source>
</evidence>